<comment type="similarity">
    <text evidence="3">Belongs to the RNase PH family.</text>
</comment>
<keyword evidence="5" id="KW-0698">rRNA processing</keyword>
<evidence type="ECO:0000256" key="1">
    <source>
        <dbReference type="ARBA" id="ARBA00004496"/>
    </source>
</evidence>
<comment type="subcellular location">
    <subcellularLocation>
        <location evidence="1">Cytoplasm</location>
    </subcellularLocation>
    <subcellularLocation>
        <location evidence="2">Nucleus</location>
        <location evidence="2">Nucleolus</location>
    </subcellularLocation>
</comment>
<dbReference type="GO" id="GO:0000467">
    <property type="term" value="P:exonucleolytic trimming to generate mature 3'-end of 5.8S rRNA from tricistronic rRNA transcript (SSU-rRNA, 5.8S rRNA, LSU-rRNA)"/>
    <property type="evidence" value="ECO:0007669"/>
    <property type="project" value="UniProtKB-ARBA"/>
</dbReference>
<evidence type="ECO:0000256" key="7">
    <source>
        <dbReference type="ARBA" id="ARBA00022884"/>
    </source>
</evidence>
<protein>
    <recommendedName>
        <fullName evidence="9">Ribosomal RNA-processing protein 43</fullName>
    </recommendedName>
</protein>
<evidence type="ECO:0000313" key="11">
    <source>
        <dbReference type="EMBL" id="WPK25122.1"/>
    </source>
</evidence>
<dbReference type="GO" id="GO:0034475">
    <property type="term" value="P:U4 snRNA 3'-end processing"/>
    <property type="evidence" value="ECO:0007669"/>
    <property type="project" value="TreeGrafter"/>
</dbReference>
<keyword evidence="7" id="KW-0694">RNA-binding</keyword>
<organism evidence="11 12">
    <name type="scientific">Australozyma saopauloensis</name>
    <dbReference type="NCBI Taxonomy" id="291208"/>
    <lineage>
        <taxon>Eukaryota</taxon>
        <taxon>Fungi</taxon>
        <taxon>Dikarya</taxon>
        <taxon>Ascomycota</taxon>
        <taxon>Saccharomycotina</taxon>
        <taxon>Pichiomycetes</taxon>
        <taxon>Metschnikowiaceae</taxon>
        <taxon>Australozyma</taxon>
    </lineage>
</organism>
<dbReference type="PANTHER" id="PTHR11097">
    <property type="entry name" value="EXOSOME COMPLEX EXONUCLEASE RIBOSOMAL RNA PROCESSING PROTEIN"/>
    <property type="match status" value="1"/>
</dbReference>
<dbReference type="GO" id="GO:0000176">
    <property type="term" value="C:nuclear exosome (RNase complex)"/>
    <property type="evidence" value="ECO:0007669"/>
    <property type="project" value="UniProtKB-ARBA"/>
</dbReference>
<dbReference type="GO" id="GO:0000177">
    <property type="term" value="C:cytoplasmic exosome (RNase complex)"/>
    <property type="evidence" value="ECO:0007669"/>
    <property type="project" value="TreeGrafter"/>
</dbReference>
<gene>
    <name evidence="11" type="ORF">PUMCH_002425</name>
</gene>
<dbReference type="RefSeq" id="XP_062877505.1">
    <property type="nucleotide sequence ID" value="XM_063021435.1"/>
</dbReference>
<feature type="domain" description="Exoribonuclease phosphorolytic" evidence="10">
    <location>
        <begin position="59"/>
        <end position="217"/>
    </location>
</feature>
<keyword evidence="4" id="KW-0963">Cytoplasm</keyword>
<proteinExistence type="inferred from homology"/>
<name>A0AAX4HB70_9ASCO</name>
<evidence type="ECO:0000256" key="4">
    <source>
        <dbReference type="ARBA" id="ARBA00022490"/>
    </source>
</evidence>
<evidence type="ECO:0000313" key="12">
    <source>
        <dbReference type="Proteomes" id="UP001338582"/>
    </source>
</evidence>
<dbReference type="SUPFAM" id="SSF54211">
    <property type="entry name" value="Ribosomal protein S5 domain 2-like"/>
    <property type="match status" value="1"/>
</dbReference>
<dbReference type="GO" id="GO:0005730">
    <property type="term" value="C:nucleolus"/>
    <property type="evidence" value="ECO:0007669"/>
    <property type="project" value="UniProtKB-SubCell"/>
</dbReference>
<evidence type="ECO:0000256" key="3">
    <source>
        <dbReference type="ARBA" id="ARBA00006678"/>
    </source>
</evidence>
<keyword evidence="12" id="KW-1185">Reference proteome</keyword>
<evidence type="ECO:0000256" key="8">
    <source>
        <dbReference type="ARBA" id="ARBA00023242"/>
    </source>
</evidence>
<dbReference type="InterPro" id="IPR001247">
    <property type="entry name" value="ExoRNase_PH_dom1"/>
</dbReference>
<evidence type="ECO:0000256" key="9">
    <source>
        <dbReference type="ARBA" id="ARBA00030617"/>
    </source>
</evidence>
<dbReference type="GeneID" id="88173490"/>
<dbReference type="GO" id="GO:0016075">
    <property type="term" value="P:rRNA catabolic process"/>
    <property type="evidence" value="ECO:0007669"/>
    <property type="project" value="TreeGrafter"/>
</dbReference>
<dbReference type="GO" id="GO:0035925">
    <property type="term" value="F:mRNA 3'-UTR AU-rich region binding"/>
    <property type="evidence" value="ECO:0007669"/>
    <property type="project" value="TreeGrafter"/>
</dbReference>
<evidence type="ECO:0000256" key="2">
    <source>
        <dbReference type="ARBA" id="ARBA00004604"/>
    </source>
</evidence>
<dbReference type="Pfam" id="PF01138">
    <property type="entry name" value="RNase_PH"/>
    <property type="match status" value="1"/>
</dbReference>
<accession>A0AAX4HB70</accession>
<dbReference type="GO" id="GO:0071035">
    <property type="term" value="P:nuclear polyadenylation-dependent rRNA catabolic process"/>
    <property type="evidence" value="ECO:0007669"/>
    <property type="project" value="TreeGrafter"/>
</dbReference>
<dbReference type="GO" id="GO:0071028">
    <property type="term" value="P:nuclear mRNA surveillance"/>
    <property type="evidence" value="ECO:0007669"/>
    <property type="project" value="TreeGrafter"/>
</dbReference>
<evidence type="ECO:0000259" key="10">
    <source>
        <dbReference type="Pfam" id="PF01138"/>
    </source>
</evidence>
<sequence length="345" mass="38367">MSYPQTVFPPQVLSRIAPDLLLQRHLVQGLRPSLRKFDEFRPLVSTPGTFNDVGTNSVVGLATVRNGDAFAFCGISLGVVETSKSPEFFEELNDEEYASIYPVVEISRGRSGAPTDEEMILSQTLHDTIFHLKLIPLLLLSVTPGYQILEEDSALTILYPQDMGDEVDQESFQELNISKKNFRYILYAHIKVFSRSGPLFDLVHYATIEALKNVSLPRVYLADSGIDPNIRIPIRSRGNFGHLTQAEQRFYVDERKDIASPLKLSLDAAVSSTFGVVELMDQDESRSILLADLEGEAEEFCSESRINVTASGESLRHVTIIGGGANVTLDTIQNALQIARERKFA</sequence>
<dbReference type="Proteomes" id="UP001338582">
    <property type="component" value="Chromosome 3"/>
</dbReference>
<dbReference type="AlphaFoldDB" id="A0AAX4HB70"/>
<dbReference type="InterPro" id="IPR027408">
    <property type="entry name" value="PNPase/RNase_PH_dom_sf"/>
</dbReference>
<dbReference type="GO" id="GO:0034476">
    <property type="term" value="P:U5 snRNA 3'-end processing"/>
    <property type="evidence" value="ECO:0007669"/>
    <property type="project" value="TreeGrafter"/>
</dbReference>
<dbReference type="Gene3D" id="3.30.230.70">
    <property type="entry name" value="GHMP Kinase, N-terminal domain"/>
    <property type="match status" value="1"/>
</dbReference>
<keyword evidence="6" id="KW-0271">Exosome</keyword>
<dbReference type="EMBL" id="CP138896">
    <property type="protein sequence ID" value="WPK25122.1"/>
    <property type="molecule type" value="Genomic_DNA"/>
</dbReference>
<dbReference type="GO" id="GO:0034473">
    <property type="term" value="P:U1 snRNA 3'-end processing"/>
    <property type="evidence" value="ECO:0007669"/>
    <property type="project" value="TreeGrafter"/>
</dbReference>
<dbReference type="KEGG" id="asau:88173490"/>
<evidence type="ECO:0000256" key="5">
    <source>
        <dbReference type="ARBA" id="ARBA00022552"/>
    </source>
</evidence>
<dbReference type="GO" id="GO:0071038">
    <property type="term" value="P:TRAMP-dependent tRNA surveillance pathway"/>
    <property type="evidence" value="ECO:0007669"/>
    <property type="project" value="TreeGrafter"/>
</dbReference>
<dbReference type="InterPro" id="IPR050590">
    <property type="entry name" value="Exosome_comp_Rrp42_subfam"/>
</dbReference>
<dbReference type="PANTHER" id="PTHR11097:SF9">
    <property type="entry name" value="EXOSOME COMPLEX COMPONENT RRP43"/>
    <property type="match status" value="1"/>
</dbReference>
<evidence type="ECO:0000256" key="6">
    <source>
        <dbReference type="ARBA" id="ARBA00022835"/>
    </source>
</evidence>
<reference evidence="11 12" key="1">
    <citation type="submission" date="2023-10" db="EMBL/GenBank/DDBJ databases">
        <title>Draft Genome Sequence of Candida saopaulonensis from a very Premature Infant with Sepsis.</title>
        <authorList>
            <person name="Ning Y."/>
            <person name="Dai R."/>
            <person name="Xiao M."/>
            <person name="Xu Y."/>
            <person name="Yan Q."/>
            <person name="Zhang L."/>
        </authorList>
    </citation>
    <scope>NUCLEOTIDE SEQUENCE [LARGE SCALE GENOMIC DNA]</scope>
    <source>
        <strain evidence="11 12">19XY460</strain>
    </source>
</reference>
<keyword evidence="8" id="KW-0539">Nucleus</keyword>
<dbReference type="InterPro" id="IPR020568">
    <property type="entry name" value="Ribosomal_Su5_D2-typ_SF"/>
</dbReference>